<feature type="signal peptide" evidence="1">
    <location>
        <begin position="1"/>
        <end position="27"/>
    </location>
</feature>
<dbReference type="AlphaFoldDB" id="A0A1G6SYU0"/>
<evidence type="ECO:0000313" key="3">
    <source>
        <dbReference type="Proteomes" id="UP000199344"/>
    </source>
</evidence>
<evidence type="ECO:0000256" key="1">
    <source>
        <dbReference type="SAM" id="SignalP"/>
    </source>
</evidence>
<name>A0A1G6SYU0_9RHOB</name>
<keyword evidence="3" id="KW-1185">Reference proteome</keyword>
<evidence type="ECO:0008006" key="4">
    <source>
        <dbReference type="Google" id="ProtNLM"/>
    </source>
</evidence>
<evidence type="ECO:0000313" key="2">
    <source>
        <dbReference type="EMBL" id="SDD21881.1"/>
    </source>
</evidence>
<dbReference type="PROSITE" id="PS51318">
    <property type="entry name" value="TAT"/>
    <property type="match status" value="1"/>
</dbReference>
<reference evidence="2 3" key="1">
    <citation type="submission" date="2016-10" db="EMBL/GenBank/DDBJ databases">
        <authorList>
            <person name="de Groot N.N."/>
        </authorList>
    </citation>
    <scope>NUCLEOTIDE SEQUENCE [LARGE SCALE GENOMIC DNA]</scope>
    <source>
        <strain evidence="2 3">DSM 22220</strain>
    </source>
</reference>
<sequence>MLTLSRRRLLLSLAASPLAAAPTVARAGDGPILLRDLYEKDRSFSALATGLEGRRISVEGFMAPPLRAESSFFVLTRRPMAVCPFCNDAADWPADIVAIYTKRQVRVIAFNIPIAVDGRLELGTYKDPDLGFVSRVRLVDAVYDRI</sequence>
<dbReference type="EMBL" id="FNAH01000001">
    <property type="protein sequence ID" value="SDD21881.1"/>
    <property type="molecule type" value="Genomic_DNA"/>
</dbReference>
<dbReference type="RefSeq" id="WP_090519964.1">
    <property type="nucleotide sequence ID" value="NZ_FNAH01000001.1"/>
</dbReference>
<dbReference type="OrthoDB" id="2583024at2"/>
<protein>
    <recommendedName>
        <fullName evidence="4">DUF3299 domain-containing protein</fullName>
    </recommendedName>
</protein>
<keyword evidence="1" id="KW-0732">Signal</keyword>
<proteinExistence type="predicted"/>
<organism evidence="2 3">
    <name type="scientific">Paracoccus isoporae</name>
    <dbReference type="NCBI Taxonomy" id="591205"/>
    <lineage>
        <taxon>Bacteria</taxon>
        <taxon>Pseudomonadati</taxon>
        <taxon>Pseudomonadota</taxon>
        <taxon>Alphaproteobacteria</taxon>
        <taxon>Rhodobacterales</taxon>
        <taxon>Paracoccaceae</taxon>
        <taxon>Paracoccus</taxon>
    </lineage>
</organism>
<accession>A0A1G6SYU0</accession>
<gene>
    <name evidence="2" type="ORF">SAMN05421538_101132</name>
</gene>
<dbReference type="STRING" id="591205.SAMN05421538_101132"/>
<feature type="chain" id="PRO_5011643376" description="DUF3299 domain-containing protein" evidence="1">
    <location>
        <begin position="28"/>
        <end position="146"/>
    </location>
</feature>
<dbReference type="Proteomes" id="UP000199344">
    <property type="component" value="Unassembled WGS sequence"/>
</dbReference>
<dbReference type="InterPro" id="IPR006311">
    <property type="entry name" value="TAT_signal"/>
</dbReference>